<reference evidence="3 4" key="1">
    <citation type="submission" date="2017-03" db="EMBL/GenBank/DDBJ databases">
        <title>WGS assembly of Porphyra umbilicalis.</title>
        <authorList>
            <person name="Brawley S.H."/>
            <person name="Blouin N.A."/>
            <person name="Ficko-Blean E."/>
            <person name="Wheeler G.L."/>
            <person name="Lohr M."/>
            <person name="Goodson H.V."/>
            <person name="Jenkins J.W."/>
            <person name="Blaby-Haas C.E."/>
            <person name="Helliwell K.E."/>
            <person name="Chan C."/>
            <person name="Marriage T."/>
            <person name="Bhattacharya D."/>
            <person name="Klein A.S."/>
            <person name="Badis Y."/>
            <person name="Brodie J."/>
            <person name="Cao Y."/>
            <person name="Collen J."/>
            <person name="Dittami S.M."/>
            <person name="Gachon C.M."/>
            <person name="Green B.R."/>
            <person name="Karpowicz S."/>
            <person name="Kim J.W."/>
            <person name="Kudahl U."/>
            <person name="Lin S."/>
            <person name="Michel G."/>
            <person name="Mittag M."/>
            <person name="Olson B.J."/>
            <person name="Pangilinan J."/>
            <person name="Peng Y."/>
            <person name="Qiu H."/>
            <person name="Shu S."/>
            <person name="Singer J.T."/>
            <person name="Smith A.G."/>
            <person name="Sprecher B.N."/>
            <person name="Wagner V."/>
            <person name="Wang W."/>
            <person name="Wang Z.-Y."/>
            <person name="Yan J."/>
            <person name="Yarish C."/>
            <person name="Zoeuner-Riek S."/>
            <person name="Zhuang Y."/>
            <person name="Zou Y."/>
            <person name="Lindquist E.A."/>
            <person name="Grimwood J."/>
            <person name="Barry K."/>
            <person name="Rokhsar D.S."/>
            <person name="Schmutz J."/>
            <person name="Stiller J.W."/>
            <person name="Grossman A.R."/>
            <person name="Prochnik S.E."/>
        </authorList>
    </citation>
    <scope>NUCLEOTIDE SEQUENCE [LARGE SCALE GENOMIC DNA]</scope>
    <source>
        <strain evidence="3">4086291</strain>
    </source>
</reference>
<feature type="region of interest" description="Disordered" evidence="1">
    <location>
        <begin position="275"/>
        <end position="328"/>
    </location>
</feature>
<dbReference type="SUPFAM" id="SSF51905">
    <property type="entry name" value="FAD/NAD(P)-binding domain"/>
    <property type="match status" value="1"/>
</dbReference>
<feature type="domain" description="FAD dependent oxidoreductase" evidence="2">
    <location>
        <begin position="1"/>
        <end position="375"/>
    </location>
</feature>
<evidence type="ECO:0000313" key="4">
    <source>
        <dbReference type="Proteomes" id="UP000218209"/>
    </source>
</evidence>
<dbReference type="InterPro" id="IPR036188">
    <property type="entry name" value="FAD/NAD-bd_sf"/>
</dbReference>
<evidence type="ECO:0000259" key="2">
    <source>
        <dbReference type="Pfam" id="PF01266"/>
    </source>
</evidence>
<evidence type="ECO:0000256" key="1">
    <source>
        <dbReference type="SAM" id="MobiDB-lite"/>
    </source>
</evidence>
<feature type="compositionally biased region" description="Acidic residues" evidence="1">
    <location>
        <begin position="292"/>
        <end position="305"/>
    </location>
</feature>
<feature type="compositionally biased region" description="Basic residues" evidence="1">
    <location>
        <begin position="98"/>
        <end position="107"/>
    </location>
</feature>
<evidence type="ECO:0000313" key="3">
    <source>
        <dbReference type="EMBL" id="OSX69856.1"/>
    </source>
</evidence>
<dbReference type="InterPro" id="IPR006076">
    <property type="entry name" value="FAD-dep_OxRdtase"/>
</dbReference>
<feature type="region of interest" description="Disordered" evidence="1">
    <location>
        <begin position="84"/>
        <end position="123"/>
    </location>
</feature>
<dbReference type="GO" id="GO:0005737">
    <property type="term" value="C:cytoplasm"/>
    <property type="evidence" value="ECO:0007669"/>
    <property type="project" value="TreeGrafter"/>
</dbReference>
<dbReference type="EMBL" id="KV919377">
    <property type="protein sequence ID" value="OSX69856.1"/>
    <property type="molecule type" value="Genomic_DNA"/>
</dbReference>
<sequence>MGAATAYYLSRRGVTATVVDRAGVAAAASGKAGGFLAADWSDPPVAGLAAASFALHAELAATLGAAAVDYRRLSATAVGLSPSAAATARADATDGGRGRRRGRRRRGAPPSPPPPLPPRHAPSWLDGDAWAVVSARPLGTPATTAQVHPAKLTRALLAASGATLTRAAVTGVATAADGSVTGVLLDGGAETLPCGRLVIATGPWADRAVAWLPAAGLPPVWGTKAHSVVYPRPGGEVYVCGFAEPPAAVPDDPAAVVPTAGACERLVAFAGELTGRLRSGGGGDSDSAGGDGDGDGDGGDSDGDGDGQGPAGGGVAPPPPPPPPVHQACCLPVSPDGVPLIGWLPGTGDTVAITTGHSCWGILLGPASGLAVAQLIVDGVAAVVDLTPFSPSRFCS</sequence>
<keyword evidence="4" id="KW-1185">Reference proteome</keyword>
<protein>
    <recommendedName>
        <fullName evidence="2">FAD dependent oxidoreductase domain-containing protein</fullName>
    </recommendedName>
</protein>
<accession>A0A1X6NMZ8</accession>
<dbReference type="PANTHER" id="PTHR13847">
    <property type="entry name" value="SARCOSINE DEHYDROGENASE-RELATED"/>
    <property type="match status" value="1"/>
</dbReference>
<dbReference type="Gene3D" id="3.50.50.60">
    <property type="entry name" value="FAD/NAD(P)-binding domain"/>
    <property type="match status" value="3"/>
</dbReference>
<name>A0A1X6NMZ8_PORUM</name>
<feature type="compositionally biased region" description="Gly residues" evidence="1">
    <location>
        <begin position="306"/>
        <end position="315"/>
    </location>
</feature>
<gene>
    <name evidence="3" type="ORF">BU14_1058s0001</name>
</gene>
<dbReference type="Pfam" id="PF01266">
    <property type="entry name" value="DAO"/>
    <property type="match status" value="1"/>
</dbReference>
<dbReference type="OrthoDB" id="4530at2759"/>
<dbReference type="AlphaFoldDB" id="A0A1X6NMZ8"/>
<proteinExistence type="predicted"/>
<organism evidence="3 4">
    <name type="scientific">Porphyra umbilicalis</name>
    <name type="common">Purple laver</name>
    <name type="synonym">Red alga</name>
    <dbReference type="NCBI Taxonomy" id="2786"/>
    <lineage>
        <taxon>Eukaryota</taxon>
        <taxon>Rhodophyta</taxon>
        <taxon>Bangiophyceae</taxon>
        <taxon>Bangiales</taxon>
        <taxon>Bangiaceae</taxon>
        <taxon>Porphyra</taxon>
    </lineage>
</organism>
<dbReference type="PANTHER" id="PTHR13847:SF150">
    <property type="entry name" value="OXIDOREDUCTASE TDA3-RELATED"/>
    <property type="match status" value="1"/>
</dbReference>
<feature type="compositionally biased region" description="Pro residues" evidence="1">
    <location>
        <begin position="109"/>
        <end position="120"/>
    </location>
</feature>
<dbReference type="Proteomes" id="UP000218209">
    <property type="component" value="Unassembled WGS sequence"/>
</dbReference>
<feature type="compositionally biased region" description="Pro residues" evidence="1">
    <location>
        <begin position="316"/>
        <end position="325"/>
    </location>
</feature>